<protein>
    <submittedName>
        <fullName evidence="2">Uncharacterized protein</fullName>
    </submittedName>
</protein>
<evidence type="ECO:0000313" key="2">
    <source>
        <dbReference type="EMBL" id="KAB1636069.1"/>
    </source>
</evidence>
<keyword evidence="3" id="KW-1185">Reference proteome</keyword>
<gene>
    <name evidence="2" type="ORF">F8O03_17575</name>
</gene>
<dbReference type="InterPro" id="IPR036390">
    <property type="entry name" value="WH_DNA-bd_sf"/>
</dbReference>
<accession>A0A7J5AXD1</accession>
<feature type="region of interest" description="Disordered" evidence="1">
    <location>
        <begin position="102"/>
        <end position="132"/>
    </location>
</feature>
<sequence length="614" mass="67363">MNGYSRDISVFAEQPQTPWAMYLANEAGTYRFLCFDLDASRGNSPYDASRLAFWLTELGIDHVVTKSGPNDGRHVWLALETETDASTVRELAQLAAQLLPSLDPTPLTNPRTGCVRPPGSPHRRGGSSLPNGPLDVLLDPSVTVDQVRELRAFFIDAGAEILAPVTALTKGMAVDADGHPHIAGTKRALSARVRQVLDTPPTDDASYALVTVLAGCANARWTLTDVRELVDETPAFEHVRTQRHKHGHRILRTQQGRERTLVSAWRHAVTYVAANPSTNDGTDEGFLARCATTVAAIDAAQARADAMPGLWGADRASSAQRSRTGTHSTRAVLDALCLYMAQAAQLTVEADVRRISADTGYGRTTVHDALRRLAAPADPAAPETAWIVRDGAPEGAHAQRYRLSRRFSTEEDHRNRTQVLARPGAPLPLQARTQHIAHLAARLTALAHDVFAAPHSLGRIAGLVFKHIGAGSVLTFDELIIATGLDAARVRKALQRLHGIGLVERTAYGWIRGDHVTMDAAAQVLQVFGHLELRRTRYTDERHCWAWWQAEVQWMSRRGKRRRRRRSPTAVQLLTVSDRPDYPRYPRSAGRGDHRAALALVRAGITEASVQRVA</sequence>
<evidence type="ECO:0000313" key="3">
    <source>
        <dbReference type="Proteomes" id="UP000490386"/>
    </source>
</evidence>
<comment type="caution">
    <text evidence="2">The sequence shown here is derived from an EMBL/GenBank/DDBJ whole genome shotgun (WGS) entry which is preliminary data.</text>
</comment>
<reference evidence="2 3" key="1">
    <citation type="submission" date="2019-09" db="EMBL/GenBank/DDBJ databases">
        <title>Phylogeny of genus Pseudoclavibacter and closely related genus.</title>
        <authorList>
            <person name="Li Y."/>
        </authorList>
    </citation>
    <scope>NUCLEOTIDE SEQUENCE [LARGE SCALE GENOMIC DNA]</scope>
    <source>
        <strain evidence="2 3">THG-MD12</strain>
    </source>
</reference>
<evidence type="ECO:0000256" key="1">
    <source>
        <dbReference type="SAM" id="MobiDB-lite"/>
    </source>
</evidence>
<proteinExistence type="predicted"/>
<dbReference type="OrthoDB" id="3211423at2"/>
<name>A0A7J5AXD1_9MICO</name>
<organism evidence="2 3">
    <name type="scientific">Pseudoclavibacter terrae</name>
    <dbReference type="NCBI Taxonomy" id="1530195"/>
    <lineage>
        <taxon>Bacteria</taxon>
        <taxon>Bacillati</taxon>
        <taxon>Actinomycetota</taxon>
        <taxon>Actinomycetes</taxon>
        <taxon>Micrococcales</taxon>
        <taxon>Microbacteriaceae</taxon>
        <taxon>Pseudoclavibacter</taxon>
    </lineage>
</organism>
<dbReference type="EMBL" id="WBJX01000008">
    <property type="protein sequence ID" value="KAB1636069.1"/>
    <property type="molecule type" value="Genomic_DNA"/>
</dbReference>
<dbReference type="AlphaFoldDB" id="A0A7J5AXD1"/>
<dbReference type="RefSeq" id="WP_151425040.1">
    <property type="nucleotide sequence ID" value="NZ_WBJX01000008.1"/>
</dbReference>
<dbReference type="Proteomes" id="UP000490386">
    <property type="component" value="Unassembled WGS sequence"/>
</dbReference>
<dbReference type="SUPFAM" id="SSF46785">
    <property type="entry name" value="Winged helix' DNA-binding domain"/>
    <property type="match status" value="1"/>
</dbReference>